<feature type="domain" description="HTH tetR-type" evidence="5">
    <location>
        <begin position="12"/>
        <end position="72"/>
    </location>
</feature>
<dbReference type="Proteomes" id="UP001068021">
    <property type="component" value="Unassembled WGS sequence"/>
</dbReference>
<evidence type="ECO:0000313" key="6">
    <source>
        <dbReference type="EMBL" id="MCZ3366649.1"/>
    </source>
</evidence>
<name>A0A9E4ZWL5_9EURY</name>
<proteinExistence type="predicted"/>
<keyword evidence="8" id="KW-1185">Reference proteome</keyword>
<comment type="caution">
    <text evidence="6">The sequence shown here is derived from an EMBL/GenBank/DDBJ whole genome shotgun (WGS) entry which is preliminary data.</text>
</comment>
<dbReference type="PANTHER" id="PTHR30055:SF234">
    <property type="entry name" value="HTH-TYPE TRANSCRIPTIONAL REGULATOR BETI"/>
    <property type="match status" value="1"/>
</dbReference>
<reference evidence="6" key="1">
    <citation type="submission" date="2022-12" db="EMBL/GenBank/DDBJ databases">
        <title>Reclassification of two methanogenic archaea species isolated from the Kolyma lowland permafrost.</title>
        <authorList>
            <person name="Trubitsyn V.E."/>
            <person name="Rivkina E.M."/>
            <person name="Shcherbakova V.A."/>
        </authorList>
    </citation>
    <scope>NUCLEOTIDE SEQUENCE</scope>
    <source>
        <strain evidence="6">M2</strain>
        <strain evidence="7">MK4</strain>
    </source>
</reference>
<evidence type="ECO:0000256" key="1">
    <source>
        <dbReference type="ARBA" id="ARBA00023015"/>
    </source>
</evidence>
<organism evidence="6 8">
    <name type="scientific">Methanobacterium veterum</name>
    <dbReference type="NCBI Taxonomy" id="408577"/>
    <lineage>
        <taxon>Archaea</taxon>
        <taxon>Methanobacteriati</taxon>
        <taxon>Methanobacteriota</taxon>
        <taxon>Methanomada group</taxon>
        <taxon>Methanobacteria</taxon>
        <taxon>Methanobacteriales</taxon>
        <taxon>Methanobacteriaceae</taxon>
        <taxon>Methanobacterium</taxon>
    </lineage>
</organism>
<dbReference type="InterPro" id="IPR001647">
    <property type="entry name" value="HTH_TetR"/>
</dbReference>
<evidence type="ECO:0000313" key="8">
    <source>
        <dbReference type="Proteomes" id="UP001068021"/>
    </source>
</evidence>
<protein>
    <submittedName>
        <fullName evidence="6">TetR/AcrR family transcriptional regulator</fullName>
    </submittedName>
</protein>
<dbReference type="FunFam" id="1.10.10.60:FF:000141">
    <property type="entry name" value="TetR family transcriptional regulator"/>
    <property type="match status" value="1"/>
</dbReference>
<feature type="DNA-binding region" description="H-T-H motif" evidence="4">
    <location>
        <begin position="35"/>
        <end position="54"/>
    </location>
</feature>
<evidence type="ECO:0000256" key="2">
    <source>
        <dbReference type="ARBA" id="ARBA00023125"/>
    </source>
</evidence>
<dbReference type="PANTHER" id="PTHR30055">
    <property type="entry name" value="HTH-TYPE TRANSCRIPTIONAL REGULATOR RUTR"/>
    <property type="match status" value="1"/>
</dbReference>
<dbReference type="InterPro" id="IPR050109">
    <property type="entry name" value="HTH-type_TetR-like_transc_reg"/>
</dbReference>
<gene>
    <name evidence="7" type="ORF">O3H35_16270</name>
    <name evidence="6" type="ORF">O3H54_12235</name>
</gene>
<dbReference type="GO" id="GO:0003700">
    <property type="term" value="F:DNA-binding transcription factor activity"/>
    <property type="evidence" value="ECO:0007669"/>
    <property type="project" value="TreeGrafter"/>
</dbReference>
<dbReference type="AlphaFoldDB" id="A0A9E4ZWL5"/>
<dbReference type="Gene3D" id="1.10.357.10">
    <property type="entry name" value="Tetracycline Repressor, domain 2"/>
    <property type="match status" value="1"/>
</dbReference>
<dbReference type="PROSITE" id="PS50977">
    <property type="entry name" value="HTH_TETR_2"/>
    <property type="match status" value="1"/>
</dbReference>
<dbReference type="SUPFAM" id="SSF46689">
    <property type="entry name" value="Homeodomain-like"/>
    <property type="match status" value="1"/>
</dbReference>
<evidence type="ECO:0000313" key="7">
    <source>
        <dbReference type="EMBL" id="MCZ3374206.1"/>
    </source>
</evidence>
<sequence>MSVSNWKEREREQRRNDILDAAETLFFSKGYDNVSMNGIAREVGLGKATLYIYFDNKEELFYAVVLRGVTILSTMIKEKVEKEDTGLEKLVAFKKAYNEFIRTYTDYFQAYNYFQSGRFDLSDMLHSDYSEIMMQSMLYSIHLPSNLLKVDANETIKEIFKLRKEIFVTLYNSIELGIKEGTIRSDVDPLKITAVQMLICENIGNLPFDFRMILKGQGVNYVKFSKDLDDFISQLYIKMDDKKDLD</sequence>
<dbReference type="EMBL" id="JAPVES010000030">
    <property type="protein sequence ID" value="MCZ3374206.1"/>
    <property type="molecule type" value="Genomic_DNA"/>
</dbReference>
<dbReference type="InterPro" id="IPR009057">
    <property type="entry name" value="Homeodomain-like_sf"/>
</dbReference>
<dbReference type="GO" id="GO:0000976">
    <property type="term" value="F:transcription cis-regulatory region binding"/>
    <property type="evidence" value="ECO:0007669"/>
    <property type="project" value="TreeGrafter"/>
</dbReference>
<dbReference type="RefSeq" id="WP_048080938.1">
    <property type="nucleotide sequence ID" value="NZ_JAPVER010000020.1"/>
</dbReference>
<evidence type="ECO:0000256" key="3">
    <source>
        <dbReference type="ARBA" id="ARBA00023163"/>
    </source>
</evidence>
<dbReference type="Gene3D" id="1.10.10.60">
    <property type="entry name" value="Homeodomain-like"/>
    <property type="match status" value="1"/>
</dbReference>
<dbReference type="PRINTS" id="PR00455">
    <property type="entry name" value="HTHTETR"/>
</dbReference>
<dbReference type="Proteomes" id="UP001074446">
    <property type="component" value="Unassembled WGS sequence"/>
</dbReference>
<accession>A0A9E4ZWL5</accession>
<keyword evidence="3" id="KW-0804">Transcription</keyword>
<keyword evidence="2 4" id="KW-0238">DNA-binding</keyword>
<dbReference type="EMBL" id="JAPVER010000020">
    <property type="protein sequence ID" value="MCZ3366649.1"/>
    <property type="molecule type" value="Genomic_DNA"/>
</dbReference>
<evidence type="ECO:0000256" key="4">
    <source>
        <dbReference type="PROSITE-ProRule" id="PRU00335"/>
    </source>
</evidence>
<dbReference type="Pfam" id="PF00440">
    <property type="entry name" value="TetR_N"/>
    <property type="match status" value="1"/>
</dbReference>
<dbReference type="PROSITE" id="PS01081">
    <property type="entry name" value="HTH_TETR_1"/>
    <property type="match status" value="1"/>
</dbReference>
<keyword evidence="1" id="KW-0805">Transcription regulation</keyword>
<dbReference type="InterPro" id="IPR023772">
    <property type="entry name" value="DNA-bd_HTH_TetR-type_CS"/>
</dbReference>
<evidence type="ECO:0000259" key="5">
    <source>
        <dbReference type="PROSITE" id="PS50977"/>
    </source>
</evidence>